<dbReference type="EMBL" id="CM055103">
    <property type="protein sequence ID" value="KAJ7536462.1"/>
    <property type="molecule type" value="Genomic_DNA"/>
</dbReference>
<evidence type="ECO:0000313" key="1">
    <source>
        <dbReference type="EMBL" id="KAJ7536462.1"/>
    </source>
</evidence>
<keyword evidence="2" id="KW-1185">Reference proteome</keyword>
<name>A0ACC2C4B0_DIPCM</name>
<gene>
    <name evidence="1" type="ORF">O6H91_12G070600</name>
</gene>
<dbReference type="Proteomes" id="UP001162992">
    <property type="component" value="Chromosome 12"/>
</dbReference>
<evidence type="ECO:0000313" key="2">
    <source>
        <dbReference type="Proteomes" id="UP001162992"/>
    </source>
</evidence>
<organism evidence="1 2">
    <name type="scientific">Diphasiastrum complanatum</name>
    <name type="common">Issler's clubmoss</name>
    <name type="synonym">Lycopodium complanatum</name>
    <dbReference type="NCBI Taxonomy" id="34168"/>
    <lineage>
        <taxon>Eukaryota</taxon>
        <taxon>Viridiplantae</taxon>
        <taxon>Streptophyta</taxon>
        <taxon>Embryophyta</taxon>
        <taxon>Tracheophyta</taxon>
        <taxon>Lycopodiopsida</taxon>
        <taxon>Lycopodiales</taxon>
        <taxon>Lycopodiaceae</taxon>
        <taxon>Lycopodioideae</taxon>
        <taxon>Diphasiastrum</taxon>
    </lineage>
</organism>
<proteinExistence type="predicted"/>
<reference evidence="2" key="1">
    <citation type="journal article" date="2024" name="Proc. Natl. Acad. Sci. U.S.A.">
        <title>Extraordinary preservation of gene collinearity over three hundred million years revealed in homosporous lycophytes.</title>
        <authorList>
            <person name="Li C."/>
            <person name="Wickell D."/>
            <person name="Kuo L.Y."/>
            <person name="Chen X."/>
            <person name="Nie B."/>
            <person name="Liao X."/>
            <person name="Peng D."/>
            <person name="Ji J."/>
            <person name="Jenkins J."/>
            <person name="Williams M."/>
            <person name="Shu S."/>
            <person name="Plott C."/>
            <person name="Barry K."/>
            <person name="Rajasekar S."/>
            <person name="Grimwood J."/>
            <person name="Han X."/>
            <person name="Sun S."/>
            <person name="Hou Z."/>
            <person name="He W."/>
            <person name="Dai G."/>
            <person name="Sun C."/>
            <person name="Schmutz J."/>
            <person name="Leebens-Mack J.H."/>
            <person name="Li F.W."/>
            <person name="Wang L."/>
        </authorList>
    </citation>
    <scope>NUCLEOTIDE SEQUENCE [LARGE SCALE GENOMIC DNA]</scope>
    <source>
        <strain evidence="2">cv. PW_Plant_1</strain>
    </source>
</reference>
<sequence>MKLSTTAAFSGQMGCCSLLKASTIFLGMIGLLNVPIMADFISEFDVTWSKDHVNVLNGGNSLQLKLDQASGSGFASKSSYLFGDIRMDIKLVPGDSAGTVTAYYFSSQSANRDELDFEFLGNVSGQPYVLQTNVFANGQGGREERIFLWFDPTAAFHTYSVLWTRNHIMFSVDSIPIRVFANNKALGVAYPSSQPMNVFSSIWNGDSWATRGGLEKINWNYAPFVASYQNFQADACVSSQSDPNQSCTASSKWGQSTTFQSLSSDQASRLKAVRQNYMVYDYCKDTQRYPTAPPECSHEA</sequence>
<protein>
    <submittedName>
        <fullName evidence="1">Uncharacterized protein</fullName>
    </submittedName>
</protein>
<accession>A0ACC2C4B0</accession>
<comment type="caution">
    <text evidence="1">The sequence shown here is derived from an EMBL/GenBank/DDBJ whole genome shotgun (WGS) entry which is preliminary data.</text>
</comment>